<evidence type="ECO:0000259" key="2">
    <source>
        <dbReference type="PROSITE" id="PS50878"/>
    </source>
</evidence>
<dbReference type="Pfam" id="PF00078">
    <property type="entry name" value="RVT_1"/>
    <property type="match status" value="1"/>
</dbReference>
<gene>
    <name evidence="3" type="primary">ltrA_2</name>
    <name evidence="4" type="synonym">ltrA</name>
    <name evidence="3" type="ORF">ERS852461_01602</name>
    <name evidence="4" type="ORF">NXY30_04185</name>
</gene>
<dbReference type="EC" id="2.7.7.49" evidence="4"/>
<dbReference type="NCBIfam" id="TIGR04416">
    <property type="entry name" value="group_II_RT_mat"/>
    <property type="match status" value="1"/>
</dbReference>
<dbReference type="SUPFAM" id="SSF56672">
    <property type="entry name" value="DNA/RNA polymerases"/>
    <property type="match status" value="1"/>
</dbReference>
<dbReference type="Pfam" id="PF01348">
    <property type="entry name" value="Intron_maturas2"/>
    <property type="match status" value="1"/>
</dbReference>
<evidence type="ECO:0000313" key="3">
    <source>
        <dbReference type="EMBL" id="CUO99274.1"/>
    </source>
</evidence>
<dbReference type="Proteomes" id="UP001060104">
    <property type="component" value="Chromosome"/>
</dbReference>
<evidence type="ECO:0000256" key="1">
    <source>
        <dbReference type="ARBA" id="ARBA00034120"/>
    </source>
</evidence>
<dbReference type="InterPro" id="IPR030931">
    <property type="entry name" value="Group_II_RT_mat"/>
</dbReference>
<keyword evidence="3" id="KW-0695">RNA-directed DNA polymerase</keyword>
<evidence type="ECO:0000313" key="5">
    <source>
        <dbReference type="Proteomes" id="UP000095606"/>
    </source>
</evidence>
<dbReference type="GeneID" id="69587850"/>
<organism evidence="3 5">
    <name type="scientific">Bacteroides faecis</name>
    <dbReference type="NCBI Taxonomy" id="674529"/>
    <lineage>
        <taxon>Bacteria</taxon>
        <taxon>Pseudomonadati</taxon>
        <taxon>Bacteroidota</taxon>
        <taxon>Bacteroidia</taxon>
        <taxon>Bacteroidales</taxon>
        <taxon>Bacteroidaceae</taxon>
        <taxon>Bacteroides</taxon>
    </lineage>
</organism>
<dbReference type="InterPro" id="IPR051083">
    <property type="entry name" value="GrpII_Intron_Splice-Mob/Def"/>
</dbReference>
<keyword evidence="4" id="KW-0808">Transferase</keyword>
<dbReference type="EMBL" id="CP103141">
    <property type="protein sequence ID" value="UVQ75609.1"/>
    <property type="molecule type" value="Genomic_DNA"/>
</dbReference>
<dbReference type="InterPro" id="IPR000477">
    <property type="entry name" value="RT_dom"/>
</dbReference>
<comment type="similarity">
    <text evidence="1">Belongs to the bacterial reverse transcriptase family.</text>
</comment>
<dbReference type="Pfam" id="PF21368">
    <property type="entry name" value="AI2M-like_HNH"/>
    <property type="match status" value="1"/>
</dbReference>
<dbReference type="InterPro" id="IPR043502">
    <property type="entry name" value="DNA/RNA_pol_sf"/>
</dbReference>
<keyword evidence="6" id="KW-1185">Reference proteome</keyword>
<dbReference type="GO" id="GO:0006397">
    <property type="term" value="P:mRNA processing"/>
    <property type="evidence" value="ECO:0007669"/>
    <property type="project" value="InterPro"/>
</dbReference>
<dbReference type="InterPro" id="IPR024937">
    <property type="entry name" value="Domain_X"/>
</dbReference>
<proteinExistence type="inferred from homology"/>
<dbReference type="PANTHER" id="PTHR34047">
    <property type="entry name" value="NUCLEAR INTRON MATURASE 1, MITOCHONDRIAL-RELATED"/>
    <property type="match status" value="1"/>
</dbReference>
<dbReference type="Proteomes" id="UP000095606">
    <property type="component" value="Unassembled WGS sequence"/>
</dbReference>
<protein>
    <submittedName>
        <fullName evidence="4">Group II intron reverse transcriptase/maturase</fullName>
        <ecNumber evidence="4">2.7.7.49</ecNumber>
    </submittedName>
    <submittedName>
        <fullName evidence="3">Putative maturase/reverse transcriptase</fullName>
    </submittedName>
</protein>
<dbReference type="GO" id="GO:0003964">
    <property type="term" value="F:RNA-directed DNA polymerase activity"/>
    <property type="evidence" value="ECO:0007669"/>
    <property type="project" value="UniProtKB-KW"/>
</dbReference>
<sequence>MRNPELVLNNLAAHSKLSDYKYERLYRLLFNEEMLFVAYQRIYAKQGNMTAGTDGKTIDGMSLQRIESLIESLKSEAYKPHPARRVYIPKKNGGKRPLGIPSVEDKLVQEGTRMILEAIYEGAFQNTSHGFRPHKSCHTALKDIQVNFKGAKWFIEGDIKGFFDNIDHETLIAILKERISDERFLRMIRKFLKAGYMEDWTYNKTFSGTPQGGIISPILANIYLDKFDKYMKQYSQEFDKGVKRRTNPEYNVYRNRMSAIQRKLKVAQSDTERQSLLRELKATRAIMVTIPFGMSMDEKYKRLKYVRYADDFLIGVIGTKDECVKIKEDISKFMKEILHLEMSQEKTLITHSEESAHFLGYDIHVQKSDLLKRNGNGDKARIHAGAVVLKVPVEAIKTKLKAYKAVEFKTLDGREVWWPIRRNNLISRPEEEIIAQVNSEIRGLYNYYAFAHNVSQVVGSFGYVMTFSFFKTLAAKHRSSIRKINKRYRRGGDFVVKYKDKKGNEKCIVLYNGGYKRKAEANRFANVDELNHRIYTPLPTLVDRLKLGKCELCGMNSDLVMYQVRNLRFLRPDTKWHKLMIERNRKTLAVCENCFHTIHSYGK</sequence>
<evidence type="ECO:0000313" key="6">
    <source>
        <dbReference type="Proteomes" id="UP001060104"/>
    </source>
</evidence>
<evidence type="ECO:0000313" key="4">
    <source>
        <dbReference type="EMBL" id="UVQ75609.1"/>
    </source>
</evidence>
<dbReference type="RefSeq" id="WP_055269246.1">
    <property type="nucleotide sequence ID" value="NZ_CABMFH010000004.1"/>
</dbReference>
<dbReference type="PANTHER" id="PTHR34047:SF8">
    <property type="entry name" value="PROTEIN YKFC"/>
    <property type="match status" value="1"/>
</dbReference>
<keyword evidence="4" id="KW-0548">Nucleotidyltransferase</keyword>
<reference evidence="4" key="2">
    <citation type="submission" date="2022-08" db="EMBL/GenBank/DDBJ databases">
        <title>Genome Sequencing of Bacteroides fragilis Group Isolates with Nanopore Technology.</title>
        <authorList>
            <person name="Tisza M.J."/>
            <person name="Smith D."/>
            <person name="Dekker J.P."/>
        </authorList>
    </citation>
    <scope>NUCLEOTIDE SEQUENCE</scope>
    <source>
        <strain evidence="4">BFG-527</strain>
    </source>
</reference>
<dbReference type="EMBL" id="CZAE01000006">
    <property type="protein sequence ID" value="CUO99274.1"/>
    <property type="molecule type" value="Genomic_DNA"/>
</dbReference>
<dbReference type="PROSITE" id="PS50878">
    <property type="entry name" value="RT_POL"/>
    <property type="match status" value="1"/>
</dbReference>
<dbReference type="CDD" id="cd01651">
    <property type="entry name" value="RT_G2_intron"/>
    <property type="match status" value="1"/>
</dbReference>
<dbReference type="AlphaFoldDB" id="A0A174JHR8"/>
<reference evidence="3 5" key="1">
    <citation type="submission" date="2015-09" db="EMBL/GenBank/DDBJ databases">
        <authorList>
            <consortium name="Pathogen Informatics"/>
        </authorList>
    </citation>
    <scope>NUCLEOTIDE SEQUENCE [LARGE SCALE GENOMIC DNA]</scope>
    <source>
        <strain evidence="3 5">2789STDY5834846</strain>
    </source>
</reference>
<feature type="domain" description="Reverse transcriptase" evidence="2">
    <location>
        <begin position="69"/>
        <end position="363"/>
    </location>
</feature>
<name>A0A174JHR8_9BACE</name>
<dbReference type="InterPro" id="IPR049030">
    <property type="entry name" value="AI2M-like_HNH"/>
</dbReference>
<accession>A0A174JHR8</accession>
<accession>A0A3E5GIV9</accession>